<dbReference type="Gene3D" id="1.10.260.40">
    <property type="entry name" value="lambda repressor-like DNA-binding domains"/>
    <property type="match status" value="1"/>
</dbReference>
<evidence type="ECO:0000259" key="1">
    <source>
        <dbReference type="PROSITE" id="PS50943"/>
    </source>
</evidence>
<dbReference type="Pfam" id="PF01381">
    <property type="entry name" value="HTH_3"/>
    <property type="match status" value="1"/>
</dbReference>
<dbReference type="SMART" id="SM00530">
    <property type="entry name" value="HTH_XRE"/>
    <property type="match status" value="1"/>
</dbReference>
<dbReference type="SUPFAM" id="SSF47413">
    <property type="entry name" value="lambda repressor-like DNA-binding domains"/>
    <property type="match status" value="1"/>
</dbReference>
<comment type="caution">
    <text evidence="2">The sequence shown here is derived from an EMBL/GenBank/DDBJ whole genome shotgun (WGS) entry which is preliminary data.</text>
</comment>
<organism evidence="2 3">
    <name type="scientific">Saccharothrix coeruleofusca</name>
    <dbReference type="NCBI Taxonomy" id="33919"/>
    <lineage>
        <taxon>Bacteria</taxon>
        <taxon>Bacillati</taxon>
        <taxon>Actinomycetota</taxon>
        <taxon>Actinomycetes</taxon>
        <taxon>Pseudonocardiales</taxon>
        <taxon>Pseudonocardiaceae</taxon>
        <taxon>Saccharothrix</taxon>
    </lineage>
</organism>
<reference evidence="2" key="2">
    <citation type="submission" date="2020-09" db="EMBL/GenBank/DDBJ databases">
        <authorList>
            <person name="Sun Q."/>
            <person name="Ohkuma M."/>
        </authorList>
    </citation>
    <scope>NUCLEOTIDE SEQUENCE</scope>
    <source>
        <strain evidence="2">JCM 3313</strain>
    </source>
</reference>
<sequence length="97" mass="10956">MARWPMRVPEGVWHRDDVVEALESRDISRLLVLIRRYAGYSQTDLSVVTGIAQGRISEYMRGVRQPTLDTIERIATGVRMPPDCRCRLGLAPARSCG</sequence>
<dbReference type="EMBL" id="BMRG01000001">
    <property type="protein sequence ID" value="GGP34649.1"/>
    <property type="molecule type" value="Genomic_DNA"/>
</dbReference>
<dbReference type="AlphaFoldDB" id="A0A918AFB0"/>
<evidence type="ECO:0000313" key="3">
    <source>
        <dbReference type="Proteomes" id="UP000639606"/>
    </source>
</evidence>
<dbReference type="CDD" id="cd00093">
    <property type="entry name" value="HTH_XRE"/>
    <property type="match status" value="1"/>
</dbReference>
<dbReference type="GO" id="GO:0003677">
    <property type="term" value="F:DNA binding"/>
    <property type="evidence" value="ECO:0007669"/>
    <property type="project" value="InterPro"/>
</dbReference>
<dbReference type="InterPro" id="IPR010982">
    <property type="entry name" value="Lambda_DNA-bd_dom_sf"/>
</dbReference>
<dbReference type="InterPro" id="IPR001387">
    <property type="entry name" value="Cro/C1-type_HTH"/>
</dbReference>
<dbReference type="PROSITE" id="PS50943">
    <property type="entry name" value="HTH_CROC1"/>
    <property type="match status" value="1"/>
</dbReference>
<evidence type="ECO:0000313" key="2">
    <source>
        <dbReference type="EMBL" id="GGP34649.1"/>
    </source>
</evidence>
<name>A0A918AFB0_9PSEU</name>
<gene>
    <name evidence="2" type="ORF">GCM10010185_01650</name>
</gene>
<reference evidence="2" key="1">
    <citation type="journal article" date="2014" name="Int. J. Syst. Evol. Microbiol.">
        <title>Complete genome sequence of Corynebacterium casei LMG S-19264T (=DSM 44701T), isolated from a smear-ripened cheese.</title>
        <authorList>
            <consortium name="US DOE Joint Genome Institute (JGI-PGF)"/>
            <person name="Walter F."/>
            <person name="Albersmeier A."/>
            <person name="Kalinowski J."/>
            <person name="Ruckert C."/>
        </authorList>
    </citation>
    <scope>NUCLEOTIDE SEQUENCE</scope>
    <source>
        <strain evidence="2">JCM 3313</strain>
    </source>
</reference>
<keyword evidence="3" id="KW-1185">Reference proteome</keyword>
<accession>A0A918AFB0</accession>
<proteinExistence type="predicted"/>
<dbReference type="Proteomes" id="UP000639606">
    <property type="component" value="Unassembled WGS sequence"/>
</dbReference>
<feature type="domain" description="HTH cro/C1-type" evidence="1">
    <location>
        <begin position="31"/>
        <end position="75"/>
    </location>
</feature>
<protein>
    <recommendedName>
        <fullName evidence="1">HTH cro/C1-type domain-containing protein</fullName>
    </recommendedName>
</protein>